<dbReference type="RefSeq" id="WP_151160151.1">
    <property type="nucleotide sequence ID" value="NZ_JACHIL010000005.1"/>
</dbReference>
<evidence type="ECO:0000313" key="4">
    <source>
        <dbReference type="Proteomes" id="UP000531231"/>
    </source>
</evidence>
<dbReference type="AlphaFoldDB" id="A0A7W8AKQ3"/>
<gene>
    <name evidence="3" type="ORF">HNQ68_002726</name>
</gene>
<protein>
    <recommendedName>
        <fullName evidence="5">DUF2188 domain-containing protein</fullName>
    </recommendedName>
</protein>
<feature type="compositionally biased region" description="Basic and acidic residues" evidence="1">
    <location>
        <begin position="72"/>
        <end position="86"/>
    </location>
</feature>
<feature type="region of interest" description="Disordered" evidence="1">
    <location>
        <begin position="70"/>
        <end position="93"/>
    </location>
</feature>
<reference evidence="3 4" key="1">
    <citation type="submission" date="2020-08" db="EMBL/GenBank/DDBJ databases">
        <title>Genomic Encyclopedia of Type Strains, Phase IV (KMG-IV): sequencing the most valuable type-strain genomes for metagenomic binning, comparative biology and taxonomic classification.</title>
        <authorList>
            <person name="Goeker M."/>
        </authorList>
    </citation>
    <scope>NUCLEOTIDE SEQUENCE [LARGE SCALE GENOMIC DNA]</scope>
    <source>
        <strain evidence="3 4">DSM 25620</strain>
    </source>
</reference>
<evidence type="ECO:0000256" key="1">
    <source>
        <dbReference type="SAM" id="MobiDB-lite"/>
    </source>
</evidence>
<proteinExistence type="predicted"/>
<keyword evidence="4" id="KW-1185">Reference proteome</keyword>
<comment type="caution">
    <text evidence="3">The sequence shown here is derived from an EMBL/GenBank/DDBJ whole genome shotgun (WGS) entry which is preliminary data.</text>
</comment>
<accession>A0A7W8AKQ3</accession>
<dbReference type="Proteomes" id="UP000531231">
    <property type="component" value="Unassembled WGS sequence"/>
</dbReference>
<sequence length="93" mass="10040">MYSKNIKIAFVAFIVAASVVPANAYKIIYDSDTKKWSGQCKDGHQFVVGDGTSQLSESQAAKICAKHGGLRTNDKLNGKVKQDNKKPAGPLKN</sequence>
<evidence type="ECO:0000256" key="2">
    <source>
        <dbReference type="SAM" id="SignalP"/>
    </source>
</evidence>
<keyword evidence="2" id="KW-0732">Signal</keyword>
<feature type="chain" id="PRO_5030937956" description="DUF2188 domain-containing protein" evidence="2">
    <location>
        <begin position="25"/>
        <end position="93"/>
    </location>
</feature>
<evidence type="ECO:0008006" key="5">
    <source>
        <dbReference type="Google" id="ProtNLM"/>
    </source>
</evidence>
<feature type="signal peptide" evidence="2">
    <location>
        <begin position="1"/>
        <end position="24"/>
    </location>
</feature>
<organism evidence="3 4">
    <name type="scientific">Pseudochrobactrum saccharolyticum</name>
    <dbReference type="NCBI Taxonomy" id="354352"/>
    <lineage>
        <taxon>Bacteria</taxon>
        <taxon>Pseudomonadati</taxon>
        <taxon>Pseudomonadota</taxon>
        <taxon>Alphaproteobacteria</taxon>
        <taxon>Hyphomicrobiales</taxon>
        <taxon>Brucellaceae</taxon>
        <taxon>Pseudochrobactrum</taxon>
    </lineage>
</organism>
<name>A0A7W8AKQ3_9HYPH</name>
<dbReference type="EMBL" id="JACHIL010000005">
    <property type="protein sequence ID" value="MBB5092172.1"/>
    <property type="molecule type" value="Genomic_DNA"/>
</dbReference>
<evidence type="ECO:0000313" key="3">
    <source>
        <dbReference type="EMBL" id="MBB5092172.1"/>
    </source>
</evidence>